<organism evidence="1 2">
    <name type="scientific">Yarrowia lipolytica</name>
    <name type="common">Candida lipolytica</name>
    <dbReference type="NCBI Taxonomy" id="4952"/>
    <lineage>
        <taxon>Eukaryota</taxon>
        <taxon>Fungi</taxon>
        <taxon>Dikarya</taxon>
        <taxon>Ascomycota</taxon>
        <taxon>Saccharomycotina</taxon>
        <taxon>Dipodascomycetes</taxon>
        <taxon>Dipodascales</taxon>
        <taxon>Dipodascales incertae sedis</taxon>
        <taxon>Yarrowia</taxon>
    </lineage>
</organism>
<accession>A0A1D8N5D3</accession>
<dbReference type="VEuPathDB" id="FungiDB:YALI1_A19441g"/>
<dbReference type="GeneID" id="94582539"/>
<gene>
    <name evidence="1" type="ORF">YALI1_A19441g</name>
</gene>
<proteinExistence type="predicted"/>
<dbReference type="EMBL" id="CP017553">
    <property type="protein sequence ID" value="AOW00845.1"/>
    <property type="molecule type" value="Genomic_DNA"/>
</dbReference>
<name>A0A1D8N5D3_YARLL</name>
<dbReference type="Proteomes" id="UP000182444">
    <property type="component" value="Chromosome 1A"/>
</dbReference>
<dbReference type="RefSeq" id="XP_068137974.1">
    <property type="nucleotide sequence ID" value="XM_068281873.1"/>
</dbReference>
<reference evidence="1 2" key="1">
    <citation type="journal article" date="2016" name="PLoS ONE">
        <title>Sequence Assembly of Yarrowia lipolytica Strain W29/CLIB89 Shows Transposable Element Diversity.</title>
        <authorList>
            <person name="Magnan C."/>
            <person name="Yu J."/>
            <person name="Chang I."/>
            <person name="Jahn E."/>
            <person name="Kanomata Y."/>
            <person name="Wu J."/>
            <person name="Zeller M."/>
            <person name="Oakes M."/>
            <person name="Baldi P."/>
            <person name="Sandmeyer S."/>
        </authorList>
    </citation>
    <scope>NUCLEOTIDE SEQUENCE [LARGE SCALE GENOMIC DNA]</scope>
    <source>
        <strain evidence="2">CLIB89(W29)</strain>
    </source>
</reference>
<evidence type="ECO:0000313" key="1">
    <source>
        <dbReference type="EMBL" id="AOW00845.1"/>
    </source>
</evidence>
<sequence>MGGWTELLIKLGRVSIISTLVTSFRVVVRLSPLSLPLIQISPQDREMQGGIQDGTYVQTDLYSIIGKRRTRPE</sequence>
<evidence type="ECO:0000313" key="2">
    <source>
        <dbReference type="Proteomes" id="UP000182444"/>
    </source>
</evidence>
<protein>
    <submittedName>
        <fullName evidence="1">Uncharacterized protein</fullName>
    </submittedName>
</protein>
<dbReference type="AlphaFoldDB" id="A0A1D8N5D3"/>